<evidence type="ECO:0000313" key="2">
    <source>
        <dbReference type="EMBL" id="KAF1925399.1"/>
    </source>
</evidence>
<dbReference type="EMBL" id="ML978984">
    <property type="protein sequence ID" value="KAF1925399.1"/>
    <property type="molecule type" value="Genomic_DNA"/>
</dbReference>
<evidence type="ECO:0008006" key="4">
    <source>
        <dbReference type="Google" id="ProtNLM"/>
    </source>
</evidence>
<evidence type="ECO:0000256" key="1">
    <source>
        <dbReference type="SAM" id="SignalP"/>
    </source>
</evidence>
<keyword evidence="1" id="KW-0732">Signal</keyword>
<evidence type="ECO:0000313" key="3">
    <source>
        <dbReference type="Proteomes" id="UP000800082"/>
    </source>
</evidence>
<dbReference type="AlphaFoldDB" id="A0A6A5RDD0"/>
<feature type="chain" id="PRO_5025646246" description="Secreted protein" evidence="1">
    <location>
        <begin position="26"/>
        <end position="75"/>
    </location>
</feature>
<sequence>MLPFSTSSTALLSALSCLLFRSTQNSIAMYAARTTRAPMPRQSPAMAAGERADGVGAVGDTEGAIGVADENVVVG</sequence>
<accession>A0A6A5RDD0</accession>
<name>A0A6A5RDD0_9PLEO</name>
<dbReference type="RefSeq" id="XP_033445651.1">
    <property type="nucleotide sequence ID" value="XM_033593554.1"/>
</dbReference>
<protein>
    <recommendedName>
        <fullName evidence="4">Secreted protein</fullName>
    </recommendedName>
</protein>
<dbReference type="GeneID" id="54351222"/>
<proteinExistence type="predicted"/>
<gene>
    <name evidence="2" type="ORF">M421DRAFT_423725</name>
</gene>
<feature type="signal peptide" evidence="1">
    <location>
        <begin position="1"/>
        <end position="25"/>
    </location>
</feature>
<keyword evidence="3" id="KW-1185">Reference proteome</keyword>
<organism evidence="2 3">
    <name type="scientific">Didymella exigua CBS 183.55</name>
    <dbReference type="NCBI Taxonomy" id="1150837"/>
    <lineage>
        <taxon>Eukaryota</taxon>
        <taxon>Fungi</taxon>
        <taxon>Dikarya</taxon>
        <taxon>Ascomycota</taxon>
        <taxon>Pezizomycotina</taxon>
        <taxon>Dothideomycetes</taxon>
        <taxon>Pleosporomycetidae</taxon>
        <taxon>Pleosporales</taxon>
        <taxon>Pleosporineae</taxon>
        <taxon>Didymellaceae</taxon>
        <taxon>Didymella</taxon>
    </lineage>
</organism>
<reference evidence="2" key="1">
    <citation type="journal article" date="2020" name="Stud. Mycol.">
        <title>101 Dothideomycetes genomes: a test case for predicting lifestyles and emergence of pathogens.</title>
        <authorList>
            <person name="Haridas S."/>
            <person name="Albert R."/>
            <person name="Binder M."/>
            <person name="Bloem J."/>
            <person name="Labutti K."/>
            <person name="Salamov A."/>
            <person name="Andreopoulos B."/>
            <person name="Baker S."/>
            <person name="Barry K."/>
            <person name="Bills G."/>
            <person name="Bluhm B."/>
            <person name="Cannon C."/>
            <person name="Castanera R."/>
            <person name="Culley D."/>
            <person name="Daum C."/>
            <person name="Ezra D."/>
            <person name="Gonzalez J."/>
            <person name="Henrissat B."/>
            <person name="Kuo A."/>
            <person name="Liang C."/>
            <person name="Lipzen A."/>
            <person name="Lutzoni F."/>
            <person name="Magnuson J."/>
            <person name="Mondo S."/>
            <person name="Nolan M."/>
            <person name="Ohm R."/>
            <person name="Pangilinan J."/>
            <person name="Park H.-J."/>
            <person name="Ramirez L."/>
            <person name="Alfaro M."/>
            <person name="Sun H."/>
            <person name="Tritt A."/>
            <person name="Yoshinaga Y."/>
            <person name="Zwiers L.-H."/>
            <person name="Turgeon B."/>
            <person name="Goodwin S."/>
            <person name="Spatafora J."/>
            <person name="Crous P."/>
            <person name="Grigoriev I."/>
        </authorList>
    </citation>
    <scope>NUCLEOTIDE SEQUENCE</scope>
    <source>
        <strain evidence="2">CBS 183.55</strain>
    </source>
</reference>
<dbReference type="Proteomes" id="UP000800082">
    <property type="component" value="Unassembled WGS sequence"/>
</dbReference>